<protein>
    <submittedName>
        <fullName evidence="1">Uncharacterized protein</fullName>
    </submittedName>
</protein>
<proteinExistence type="predicted"/>
<dbReference type="AlphaFoldDB" id="A0A5B7J142"/>
<comment type="caution">
    <text evidence="1">The sequence shown here is derived from an EMBL/GenBank/DDBJ whole genome shotgun (WGS) entry which is preliminary data.</text>
</comment>
<sequence length="63" mass="7266">MNIEVKYVDVSRAKRRRAAPSQHNLAPLKQHQAPSVPLFHYYISWVLSGQWLISTQPPLALRT</sequence>
<evidence type="ECO:0000313" key="2">
    <source>
        <dbReference type="Proteomes" id="UP000324222"/>
    </source>
</evidence>
<reference evidence="1 2" key="1">
    <citation type="submission" date="2019-05" db="EMBL/GenBank/DDBJ databases">
        <title>Another draft genome of Portunus trituberculatus and its Hox gene families provides insights of decapod evolution.</title>
        <authorList>
            <person name="Jeong J.-H."/>
            <person name="Song I."/>
            <person name="Kim S."/>
            <person name="Choi T."/>
            <person name="Kim D."/>
            <person name="Ryu S."/>
            <person name="Kim W."/>
        </authorList>
    </citation>
    <scope>NUCLEOTIDE SEQUENCE [LARGE SCALE GENOMIC DNA]</scope>
    <source>
        <tissue evidence="1">Muscle</tissue>
    </source>
</reference>
<accession>A0A5B7J142</accession>
<dbReference type="Proteomes" id="UP000324222">
    <property type="component" value="Unassembled WGS sequence"/>
</dbReference>
<name>A0A5B7J142_PORTR</name>
<organism evidence="1 2">
    <name type="scientific">Portunus trituberculatus</name>
    <name type="common">Swimming crab</name>
    <name type="synonym">Neptunus trituberculatus</name>
    <dbReference type="NCBI Taxonomy" id="210409"/>
    <lineage>
        <taxon>Eukaryota</taxon>
        <taxon>Metazoa</taxon>
        <taxon>Ecdysozoa</taxon>
        <taxon>Arthropoda</taxon>
        <taxon>Crustacea</taxon>
        <taxon>Multicrustacea</taxon>
        <taxon>Malacostraca</taxon>
        <taxon>Eumalacostraca</taxon>
        <taxon>Eucarida</taxon>
        <taxon>Decapoda</taxon>
        <taxon>Pleocyemata</taxon>
        <taxon>Brachyura</taxon>
        <taxon>Eubrachyura</taxon>
        <taxon>Portunoidea</taxon>
        <taxon>Portunidae</taxon>
        <taxon>Portuninae</taxon>
        <taxon>Portunus</taxon>
    </lineage>
</organism>
<keyword evidence="2" id="KW-1185">Reference proteome</keyword>
<evidence type="ECO:0000313" key="1">
    <source>
        <dbReference type="EMBL" id="MPC87397.1"/>
    </source>
</evidence>
<dbReference type="EMBL" id="VSRR010074390">
    <property type="protein sequence ID" value="MPC87397.1"/>
    <property type="molecule type" value="Genomic_DNA"/>
</dbReference>
<gene>
    <name evidence="1" type="ORF">E2C01_082258</name>
</gene>